<dbReference type="PROSITE" id="PS00061">
    <property type="entry name" value="ADH_SHORT"/>
    <property type="match status" value="1"/>
</dbReference>
<dbReference type="Pfam" id="PF00106">
    <property type="entry name" value="adh_short"/>
    <property type="match status" value="1"/>
</dbReference>
<dbReference type="AlphaFoldDB" id="A0A1V9XYW7"/>
<dbReference type="PANTHER" id="PTHR43313">
    <property type="entry name" value="SHORT-CHAIN DEHYDROGENASE/REDUCTASE FAMILY 9C"/>
    <property type="match status" value="1"/>
</dbReference>
<sequence>MLLEVRLTVETPVSECAVDVQQQLQQKIDERAEDLGVDVTQSDRAETLNGIECLLTKSELSAERQVSVDQIEDNVETVCGNNNDENNSDNNSVSDSSINVKLRRKHLTMSVAKKIRNSTRGNMYRQVFIYLCVPIVLCTLFMVPIAQYALLYISATIGLFTLWFSIGWYLIYYVMPSGKLSSEGKAVFITGCDSGFGYKLALKLDCEGYQVFAGCLFPNGEGAHQLRNSASNRLCIVGIDVTKDQDFTLARDFIRENLSGNVLWAVVANAGIFDFMEFEWFTSTEISRTLDVNVLGVSRTVLAFLPLLRESRGRLVIISSYAGRMTPVWHTVYSMSKHALIALADGLRKELYKFDVAVITIEPFYFRTPILPLSDVIYDRFRRNQNPEIKAVFTEEYARTEAYSQIAFMDILARENTDEVVDTMAKAISTQYPMNNYSVDGFFNWALCQVLIFSPSIVYDWADHLAHGRWSRGFNDNLIRRRSAYEHLFGKWQIPDATLEKNSH</sequence>
<feature type="transmembrane region" description="Helical" evidence="2">
    <location>
        <begin position="152"/>
        <end position="175"/>
    </location>
</feature>
<dbReference type="GO" id="GO:0016491">
    <property type="term" value="F:oxidoreductase activity"/>
    <property type="evidence" value="ECO:0007669"/>
    <property type="project" value="UniProtKB-KW"/>
</dbReference>
<dbReference type="InterPro" id="IPR020904">
    <property type="entry name" value="Sc_DH/Rdtase_CS"/>
</dbReference>
<proteinExistence type="predicted"/>
<dbReference type="EMBL" id="MNPL01001920">
    <property type="protein sequence ID" value="OQR78686.1"/>
    <property type="molecule type" value="Genomic_DNA"/>
</dbReference>
<feature type="transmembrane region" description="Helical" evidence="2">
    <location>
        <begin position="127"/>
        <end position="146"/>
    </location>
</feature>
<dbReference type="OrthoDB" id="6413932at2759"/>
<keyword evidence="1" id="KW-0560">Oxidoreductase</keyword>
<protein>
    <submittedName>
        <fullName evidence="3">Dehydrogenase-like</fullName>
    </submittedName>
</protein>
<dbReference type="STRING" id="418985.A0A1V9XYW7"/>
<dbReference type="InParanoid" id="A0A1V9XYW7"/>
<evidence type="ECO:0000256" key="1">
    <source>
        <dbReference type="ARBA" id="ARBA00023002"/>
    </source>
</evidence>
<dbReference type="FunCoup" id="A0A1V9XYW7">
    <property type="interactions" value="11"/>
</dbReference>
<dbReference type="Gene3D" id="3.40.50.720">
    <property type="entry name" value="NAD(P)-binding Rossmann-like Domain"/>
    <property type="match status" value="1"/>
</dbReference>
<dbReference type="InterPro" id="IPR036291">
    <property type="entry name" value="NAD(P)-bd_dom_sf"/>
</dbReference>
<dbReference type="InterPro" id="IPR002347">
    <property type="entry name" value="SDR_fam"/>
</dbReference>
<comment type="caution">
    <text evidence="3">The sequence shown here is derived from an EMBL/GenBank/DDBJ whole genome shotgun (WGS) entry which is preliminary data.</text>
</comment>
<dbReference type="PRINTS" id="PR00081">
    <property type="entry name" value="GDHRDH"/>
</dbReference>
<keyword evidence="2" id="KW-1133">Transmembrane helix</keyword>
<reference evidence="3 4" key="1">
    <citation type="journal article" date="2017" name="Gigascience">
        <title>Draft genome of the honey bee ectoparasitic mite, Tropilaelaps mercedesae, is shaped by the parasitic life history.</title>
        <authorList>
            <person name="Dong X."/>
            <person name="Armstrong S.D."/>
            <person name="Xia D."/>
            <person name="Makepeace B.L."/>
            <person name="Darby A.C."/>
            <person name="Kadowaki T."/>
        </authorList>
    </citation>
    <scope>NUCLEOTIDE SEQUENCE [LARGE SCALE GENOMIC DNA]</scope>
    <source>
        <strain evidence="3">Wuxi-XJTLU</strain>
    </source>
</reference>
<organism evidence="3 4">
    <name type="scientific">Tropilaelaps mercedesae</name>
    <dbReference type="NCBI Taxonomy" id="418985"/>
    <lineage>
        <taxon>Eukaryota</taxon>
        <taxon>Metazoa</taxon>
        <taxon>Ecdysozoa</taxon>
        <taxon>Arthropoda</taxon>
        <taxon>Chelicerata</taxon>
        <taxon>Arachnida</taxon>
        <taxon>Acari</taxon>
        <taxon>Parasitiformes</taxon>
        <taxon>Mesostigmata</taxon>
        <taxon>Gamasina</taxon>
        <taxon>Dermanyssoidea</taxon>
        <taxon>Laelapidae</taxon>
        <taxon>Tropilaelaps</taxon>
    </lineage>
</organism>
<accession>A0A1V9XYW7</accession>
<keyword evidence="2" id="KW-0472">Membrane</keyword>
<gene>
    <name evidence="3" type="ORF">BIW11_06248</name>
</gene>
<dbReference type="Proteomes" id="UP000192247">
    <property type="component" value="Unassembled WGS sequence"/>
</dbReference>
<keyword evidence="4" id="KW-1185">Reference proteome</keyword>
<evidence type="ECO:0000313" key="3">
    <source>
        <dbReference type="EMBL" id="OQR78686.1"/>
    </source>
</evidence>
<keyword evidence="2" id="KW-0812">Transmembrane</keyword>
<name>A0A1V9XYW7_9ACAR</name>
<dbReference type="PANTHER" id="PTHR43313:SF36">
    <property type="entry name" value="D-BETA-HYDROXYBUTYRATE DEHYDROGENASE, MITOCHONDRIAL"/>
    <property type="match status" value="1"/>
</dbReference>
<dbReference type="GO" id="GO:0008202">
    <property type="term" value="P:steroid metabolic process"/>
    <property type="evidence" value="ECO:0007669"/>
    <property type="project" value="TreeGrafter"/>
</dbReference>
<evidence type="ECO:0000256" key="2">
    <source>
        <dbReference type="SAM" id="Phobius"/>
    </source>
</evidence>
<dbReference type="SUPFAM" id="SSF51735">
    <property type="entry name" value="NAD(P)-binding Rossmann-fold domains"/>
    <property type="match status" value="1"/>
</dbReference>
<evidence type="ECO:0000313" key="4">
    <source>
        <dbReference type="Proteomes" id="UP000192247"/>
    </source>
</evidence>